<feature type="region of interest" description="Disordered" evidence="2">
    <location>
        <begin position="696"/>
        <end position="814"/>
    </location>
</feature>
<feature type="compositionally biased region" description="Polar residues" evidence="2">
    <location>
        <begin position="485"/>
        <end position="497"/>
    </location>
</feature>
<dbReference type="Proteomes" id="UP001057375">
    <property type="component" value="Unassembled WGS sequence"/>
</dbReference>
<evidence type="ECO:0000256" key="2">
    <source>
        <dbReference type="SAM" id="MobiDB-lite"/>
    </source>
</evidence>
<evidence type="ECO:0008006" key="5">
    <source>
        <dbReference type="Google" id="ProtNLM"/>
    </source>
</evidence>
<feature type="region of interest" description="Disordered" evidence="2">
    <location>
        <begin position="613"/>
        <end position="634"/>
    </location>
</feature>
<name>A0ABQ5KZH4_9EUKA</name>
<feature type="compositionally biased region" description="Polar residues" evidence="2">
    <location>
        <begin position="306"/>
        <end position="320"/>
    </location>
</feature>
<feature type="region of interest" description="Disordered" evidence="2">
    <location>
        <begin position="484"/>
        <end position="509"/>
    </location>
</feature>
<evidence type="ECO:0000313" key="4">
    <source>
        <dbReference type="Proteomes" id="UP001057375"/>
    </source>
</evidence>
<feature type="compositionally biased region" description="Basic and acidic residues" evidence="2">
    <location>
        <begin position="498"/>
        <end position="508"/>
    </location>
</feature>
<feature type="compositionally biased region" description="Low complexity" evidence="2">
    <location>
        <begin position="773"/>
        <end position="785"/>
    </location>
</feature>
<comment type="caution">
    <text evidence="3">The sequence shown here is derived from an EMBL/GenBank/DDBJ whole genome shotgun (WGS) entry which is preliminary data.</text>
</comment>
<protein>
    <recommendedName>
        <fullName evidence="5">Cilia- and flagella-associated protein 157</fullName>
    </recommendedName>
</protein>
<keyword evidence="4" id="KW-1185">Reference proteome</keyword>
<feature type="compositionally biased region" description="Low complexity" evidence="2">
    <location>
        <begin position="618"/>
        <end position="630"/>
    </location>
</feature>
<reference evidence="3" key="1">
    <citation type="submission" date="2022-03" db="EMBL/GenBank/DDBJ databases">
        <title>Draft genome sequence of Aduncisulcus paluster, a free-living microaerophilic Fornicata.</title>
        <authorList>
            <person name="Yuyama I."/>
            <person name="Kume K."/>
            <person name="Tamura T."/>
            <person name="Inagaki Y."/>
            <person name="Hashimoto T."/>
        </authorList>
    </citation>
    <scope>NUCLEOTIDE SEQUENCE</scope>
    <source>
        <strain evidence="3">NY0171</strain>
    </source>
</reference>
<feature type="region of interest" description="Disordered" evidence="2">
    <location>
        <begin position="283"/>
        <end position="320"/>
    </location>
</feature>
<proteinExistence type="predicted"/>
<feature type="compositionally biased region" description="Polar residues" evidence="2">
    <location>
        <begin position="786"/>
        <end position="798"/>
    </location>
</feature>
<organism evidence="3 4">
    <name type="scientific">Aduncisulcus paluster</name>
    <dbReference type="NCBI Taxonomy" id="2918883"/>
    <lineage>
        <taxon>Eukaryota</taxon>
        <taxon>Metamonada</taxon>
        <taxon>Carpediemonas-like organisms</taxon>
        <taxon>Aduncisulcus</taxon>
    </lineage>
</organism>
<gene>
    <name evidence="3" type="ORF">ADUPG1_009782</name>
</gene>
<accession>A0ABQ5KZH4</accession>
<dbReference type="EMBL" id="BQXS01011329">
    <property type="protein sequence ID" value="GKT36899.1"/>
    <property type="molecule type" value="Genomic_DNA"/>
</dbReference>
<sequence>MERIKELESEFNEAVIKENRDIRQRLDVVLKEKEELKLESYERIKSLEEKIKSAKQAGVDEQKQVTMRIMKENMNLKKQLEQSNLSFNSLEKRNHELETLVTGSKAGQCRYEDLKETLAEVRKRLVEKEKTMKELHRVYFARMAQERTLIRKIAAEEIVKARETLLAAVSKHITSVTGTTLEESVRLSEEADKSSRIAAMAKQEASILRQKNLDLQKKYSTSEARMNELNRKLAAERRVRSRLVEILRSVCGIDSRTMQDNIEKLQKYVHSKLPTKYQHIFLPSSSSSSSSEIPKQPSECEDSIKRNSSSSTSPCVHNTSSIPTAPINDGLLYPLHEKLMATAQKLSLIQLPYSSKLPDFITSNPFAPPGLSQQQIHPLDAEKERIKKLFQPKQPKIYASPSPAFMYAPFETEIPTGPYIAMCNRQLVERACNVVGEMPVTLQRIVLRAMAQGNISLIRDVQAKLARDLLLQCEDGSCEAGILKSTHSGPASSSSVPTEKKSPEKKAPEITFPSRVTDDAMCRTTLVPRALSIPISTLPTQQQAALHVGIVQLTDMLAIVKDESLHDDMEKLRVKRNVAKAAVSLRKVLCDIIGAESCCDCVCHIADGIRDDHDHTSRSTAKSSSKLSSSQPMNENDLFLAPSSTLTPNICPVCGCGIGKPKEVSPPPFPLICATRALLHDGRLLQYSIYGESDDKNRFSSTSENRIEDVSISNGEFKSNKKQGFKSSTQGRTPISKDPYSRDSKRSLFSNRGMKESPGFVKPSSFSRRIKTSSFHSSQIHQSSSTAANRLATSTGLAQSKLKKLRPTIIPPLK</sequence>
<feature type="coiled-coil region" evidence="1">
    <location>
        <begin position="198"/>
        <end position="239"/>
    </location>
</feature>
<evidence type="ECO:0000313" key="3">
    <source>
        <dbReference type="EMBL" id="GKT36899.1"/>
    </source>
</evidence>
<evidence type="ECO:0000256" key="1">
    <source>
        <dbReference type="SAM" id="Coils"/>
    </source>
</evidence>
<feature type="coiled-coil region" evidence="1">
    <location>
        <begin position="19"/>
        <end position="138"/>
    </location>
</feature>
<keyword evidence="1" id="KW-0175">Coiled coil</keyword>